<keyword evidence="1" id="KW-0812">Transmembrane</keyword>
<evidence type="ECO:0000313" key="3">
    <source>
        <dbReference type="Proteomes" id="UP001295423"/>
    </source>
</evidence>
<name>A0AAD2GD44_9STRA</name>
<evidence type="ECO:0000313" key="2">
    <source>
        <dbReference type="EMBL" id="CAJ1969236.1"/>
    </source>
</evidence>
<dbReference type="EMBL" id="CAKOGP040002424">
    <property type="protein sequence ID" value="CAJ1969236.1"/>
    <property type="molecule type" value="Genomic_DNA"/>
</dbReference>
<dbReference type="CDD" id="cd22884">
    <property type="entry name" value="TOM22"/>
    <property type="match status" value="1"/>
</dbReference>
<keyword evidence="1" id="KW-1133">Transmembrane helix</keyword>
<proteinExistence type="predicted"/>
<reference evidence="2" key="1">
    <citation type="submission" date="2023-08" db="EMBL/GenBank/DDBJ databases">
        <authorList>
            <person name="Audoor S."/>
            <person name="Bilcke G."/>
        </authorList>
    </citation>
    <scope>NUCLEOTIDE SEQUENCE</scope>
</reference>
<protein>
    <recommendedName>
        <fullName evidence="4">Mitochondrial import receptor subunit TOM22 homolog</fullName>
    </recommendedName>
</protein>
<keyword evidence="1" id="KW-0472">Membrane</keyword>
<feature type="transmembrane region" description="Helical" evidence="1">
    <location>
        <begin position="29"/>
        <end position="57"/>
    </location>
</feature>
<accession>A0AAD2GD44</accession>
<dbReference type="Proteomes" id="UP001295423">
    <property type="component" value="Unassembled WGS sequence"/>
</dbReference>
<sequence length="105" mass="11676">MSQEVGGLKGFFQRAGKSMSEAKVVAKDWSWWLAGYGAKAGIFLASTSMVVLMPLIFEINREVMMIDAERTQVKELRNQGHSDRQLQEMGFLELSLHTPAVAKAS</sequence>
<gene>
    <name evidence="2" type="ORF">CYCCA115_LOCUS23604</name>
</gene>
<evidence type="ECO:0000256" key="1">
    <source>
        <dbReference type="SAM" id="Phobius"/>
    </source>
</evidence>
<keyword evidence="3" id="KW-1185">Reference proteome</keyword>
<dbReference type="AlphaFoldDB" id="A0AAD2GD44"/>
<evidence type="ECO:0008006" key="4">
    <source>
        <dbReference type="Google" id="ProtNLM"/>
    </source>
</evidence>
<organism evidence="2 3">
    <name type="scientific">Cylindrotheca closterium</name>
    <dbReference type="NCBI Taxonomy" id="2856"/>
    <lineage>
        <taxon>Eukaryota</taxon>
        <taxon>Sar</taxon>
        <taxon>Stramenopiles</taxon>
        <taxon>Ochrophyta</taxon>
        <taxon>Bacillariophyta</taxon>
        <taxon>Bacillariophyceae</taxon>
        <taxon>Bacillariophycidae</taxon>
        <taxon>Bacillariales</taxon>
        <taxon>Bacillariaceae</taxon>
        <taxon>Cylindrotheca</taxon>
    </lineage>
</organism>
<comment type="caution">
    <text evidence="2">The sequence shown here is derived from an EMBL/GenBank/DDBJ whole genome shotgun (WGS) entry which is preliminary data.</text>
</comment>